<feature type="region of interest" description="Disordered" evidence="1">
    <location>
        <begin position="123"/>
        <end position="149"/>
    </location>
</feature>
<evidence type="ECO:0000313" key="2">
    <source>
        <dbReference type="EMBL" id="KFO30282.1"/>
    </source>
</evidence>
<name>A0A091DGU7_FUKDA</name>
<evidence type="ECO:0000256" key="1">
    <source>
        <dbReference type="SAM" id="MobiDB-lite"/>
    </source>
</evidence>
<evidence type="ECO:0000313" key="3">
    <source>
        <dbReference type="Proteomes" id="UP000028990"/>
    </source>
</evidence>
<protein>
    <submittedName>
        <fullName evidence="2">Uncharacterized protein</fullName>
    </submittedName>
</protein>
<reference evidence="2 3" key="1">
    <citation type="submission" date="2013-11" db="EMBL/GenBank/DDBJ databases">
        <title>The Damaraland mole rat (Fukomys damarensis) genome and evolution of African mole rats.</title>
        <authorList>
            <person name="Gladyshev V.N."/>
            <person name="Fang X."/>
        </authorList>
    </citation>
    <scope>NUCLEOTIDE SEQUENCE [LARGE SCALE GENOMIC DNA]</scope>
    <source>
        <tissue evidence="2">Liver</tissue>
    </source>
</reference>
<keyword evidence="3" id="KW-1185">Reference proteome</keyword>
<dbReference type="AlphaFoldDB" id="A0A091DGU7"/>
<dbReference type="EMBL" id="KN122458">
    <property type="protein sequence ID" value="KFO30282.1"/>
    <property type="molecule type" value="Genomic_DNA"/>
</dbReference>
<dbReference type="Proteomes" id="UP000028990">
    <property type="component" value="Unassembled WGS sequence"/>
</dbReference>
<feature type="compositionally biased region" description="Polar residues" evidence="1">
    <location>
        <begin position="128"/>
        <end position="149"/>
    </location>
</feature>
<sequence length="149" mass="16975">MMMKKAYAYRTQCTGVLIEEVTRADTLYRRHPYRFTFLVLKHIRAESLGTQSGTKEPARTEAVISRYAYSRLQSSSKKENAWSRFLSVPFRSKTKETHFPCLCTPSCLCPEDSNPGQVVLSNARREQTQQPQAAVSPVTYQNDCQSTAQ</sequence>
<accession>A0A091DGU7</accession>
<proteinExistence type="predicted"/>
<organism evidence="2 3">
    <name type="scientific">Fukomys damarensis</name>
    <name type="common">Damaraland mole rat</name>
    <name type="synonym">Cryptomys damarensis</name>
    <dbReference type="NCBI Taxonomy" id="885580"/>
    <lineage>
        <taxon>Eukaryota</taxon>
        <taxon>Metazoa</taxon>
        <taxon>Chordata</taxon>
        <taxon>Craniata</taxon>
        <taxon>Vertebrata</taxon>
        <taxon>Euteleostomi</taxon>
        <taxon>Mammalia</taxon>
        <taxon>Eutheria</taxon>
        <taxon>Euarchontoglires</taxon>
        <taxon>Glires</taxon>
        <taxon>Rodentia</taxon>
        <taxon>Hystricomorpha</taxon>
        <taxon>Bathyergidae</taxon>
        <taxon>Fukomys</taxon>
    </lineage>
</organism>
<gene>
    <name evidence="2" type="ORF">H920_08313</name>
</gene>